<evidence type="ECO:0000256" key="8">
    <source>
        <dbReference type="SAM" id="MobiDB-lite"/>
    </source>
</evidence>
<keyword evidence="3" id="KW-0285">Flavoprotein</keyword>
<evidence type="ECO:0000256" key="6">
    <source>
        <dbReference type="ARBA" id="ARBA00023002"/>
    </source>
</evidence>
<sequence length="537" mass="59504">MTIGAHSAVRDVLVVGAGFAGLYAVHAFRRAGLDVICLEAGEDVGGTWFFNRYPGARCDVESIDYSYSFDEDLQRDWVWSERYATQPEILSYIHHVADRFDLRRHIELDKRVVAANFDEHASRWEVRTEDGDEYAARYVLFATGSLSALNKPDIPGADTFAGETYFTARWPEPGPSLRGKRVGIIGTGSSSVQSVPILAGEADSLTVFQRTPNYSVPALNRQLTDADQRRIREEYPARRTKARMSGGGSPHQAHPKRAAECTPEEREAALEAGWRNGGVLYGKTFPDQFTDIEANDFAREFAERKIRQIVADPRTAEDLIPTDHPIGTKRICTDSGYFETFNLDKVELVNLRREPITRITAAGIETSAGLRELDVLVYATGFDAMTGALTRIDITGPRGDRIKDAWAEGPVTYLGVQIPGFPNLFTVNGPGAPSVLSNMVLTAEQQVDWLAELVRHADETGAAQVEVRDDAAVKWTDHVQQAADATLFPRANSWYLGANIEGKPRRFMPYVAGLGAYRERCEAIKADGYEGFVFTAR</sequence>
<dbReference type="Gene3D" id="3.50.50.60">
    <property type="entry name" value="FAD/NAD(P)-binding domain"/>
    <property type="match status" value="2"/>
</dbReference>
<comment type="similarity">
    <text evidence="2">Belongs to the FAD-binding monooxygenase family.</text>
</comment>
<dbReference type="Pfam" id="PF13738">
    <property type="entry name" value="Pyr_redox_3"/>
    <property type="match status" value="1"/>
</dbReference>
<evidence type="ECO:0000256" key="3">
    <source>
        <dbReference type="ARBA" id="ARBA00022630"/>
    </source>
</evidence>
<dbReference type="Proteomes" id="UP000199529">
    <property type="component" value="Unassembled WGS sequence"/>
</dbReference>
<organism evidence="9 10">
    <name type="scientific">Saccharopolyspora shandongensis</name>
    <dbReference type="NCBI Taxonomy" id="418495"/>
    <lineage>
        <taxon>Bacteria</taxon>
        <taxon>Bacillati</taxon>
        <taxon>Actinomycetota</taxon>
        <taxon>Actinomycetes</taxon>
        <taxon>Pseudonocardiales</taxon>
        <taxon>Pseudonocardiaceae</taxon>
        <taxon>Saccharopolyspora</taxon>
    </lineage>
</organism>
<comment type="cofactor">
    <cofactor evidence="1">
        <name>FAD</name>
        <dbReference type="ChEBI" id="CHEBI:57692"/>
    </cofactor>
</comment>
<accession>A0A1H3E753</accession>
<dbReference type="SUPFAM" id="SSF51905">
    <property type="entry name" value="FAD/NAD(P)-binding domain"/>
    <property type="match status" value="2"/>
</dbReference>
<dbReference type="AlphaFoldDB" id="A0A1H3E753"/>
<evidence type="ECO:0000313" key="10">
    <source>
        <dbReference type="Proteomes" id="UP000199529"/>
    </source>
</evidence>
<dbReference type="PRINTS" id="PR00469">
    <property type="entry name" value="PNDRDTASEII"/>
</dbReference>
<keyword evidence="5" id="KW-0521">NADP</keyword>
<evidence type="ECO:0000313" key="9">
    <source>
        <dbReference type="EMBL" id="SDX73764.1"/>
    </source>
</evidence>
<reference evidence="10" key="1">
    <citation type="submission" date="2016-10" db="EMBL/GenBank/DDBJ databases">
        <authorList>
            <person name="Varghese N."/>
            <person name="Submissions S."/>
        </authorList>
    </citation>
    <scope>NUCLEOTIDE SEQUENCE [LARGE SCALE GENOMIC DNA]</scope>
    <source>
        <strain evidence="10">CGMCC 4.3530</strain>
    </source>
</reference>
<dbReference type="PANTHER" id="PTHR43098">
    <property type="entry name" value="L-ORNITHINE N(5)-MONOOXYGENASE-RELATED"/>
    <property type="match status" value="1"/>
</dbReference>
<keyword evidence="4" id="KW-0274">FAD</keyword>
<evidence type="ECO:0000256" key="1">
    <source>
        <dbReference type="ARBA" id="ARBA00001974"/>
    </source>
</evidence>
<proteinExistence type="inferred from homology"/>
<dbReference type="InterPro" id="IPR050775">
    <property type="entry name" value="FAD-binding_Monooxygenases"/>
</dbReference>
<keyword evidence="7" id="KW-0503">Monooxygenase</keyword>
<dbReference type="EMBL" id="FNOK01000014">
    <property type="protein sequence ID" value="SDX73764.1"/>
    <property type="molecule type" value="Genomic_DNA"/>
</dbReference>
<gene>
    <name evidence="9" type="ORF">SAMN05216215_1014105</name>
</gene>
<dbReference type="RefSeq" id="WP_245761208.1">
    <property type="nucleotide sequence ID" value="NZ_FNOK01000014.1"/>
</dbReference>
<dbReference type="InterPro" id="IPR036188">
    <property type="entry name" value="FAD/NAD-bd_sf"/>
</dbReference>
<dbReference type="GO" id="GO:0016709">
    <property type="term" value="F:oxidoreductase activity, acting on paired donors, with incorporation or reduction of molecular oxygen, NAD(P)H as one donor, and incorporation of one atom of oxygen"/>
    <property type="evidence" value="ECO:0007669"/>
    <property type="project" value="UniProtKB-ARBA"/>
</dbReference>
<evidence type="ECO:0000256" key="2">
    <source>
        <dbReference type="ARBA" id="ARBA00010139"/>
    </source>
</evidence>
<dbReference type="PANTHER" id="PTHR43098:SF3">
    <property type="entry name" value="L-ORNITHINE N(5)-MONOOXYGENASE-RELATED"/>
    <property type="match status" value="1"/>
</dbReference>
<evidence type="ECO:0000256" key="5">
    <source>
        <dbReference type="ARBA" id="ARBA00022857"/>
    </source>
</evidence>
<name>A0A1H3E753_9PSEU</name>
<feature type="region of interest" description="Disordered" evidence="8">
    <location>
        <begin position="237"/>
        <end position="256"/>
    </location>
</feature>
<dbReference type="STRING" id="418495.SAMN05216215_1014105"/>
<evidence type="ECO:0000256" key="7">
    <source>
        <dbReference type="ARBA" id="ARBA00023033"/>
    </source>
</evidence>
<keyword evidence="10" id="KW-1185">Reference proteome</keyword>
<evidence type="ECO:0000256" key="4">
    <source>
        <dbReference type="ARBA" id="ARBA00022827"/>
    </source>
</evidence>
<keyword evidence="6" id="KW-0560">Oxidoreductase</keyword>
<protein>
    <submittedName>
        <fullName evidence="9">Predicted flavoprotein CzcO associated with the cation diffusion facilitator CzcD</fullName>
    </submittedName>
</protein>